<feature type="compositionally biased region" description="Polar residues" evidence="5">
    <location>
        <begin position="176"/>
        <end position="186"/>
    </location>
</feature>
<feature type="region of interest" description="Disordered" evidence="5">
    <location>
        <begin position="176"/>
        <end position="204"/>
    </location>
</feature>
<accession>A0ABQ8FIA8</accession>
<dbReference type="Gene3D" id="3.40.630.20">
    <property type="entry name" value="Peptidase C15, pyroglutamyl peptidase I-like"/>
    <property type="match status" value="1"/>
</dbReference>
<evidence type="ECO:0000256" key="5">
    <source>
        <dbReference type="SAM" id="MobiDB-lite"/>
    </source>
</evidence>
<dbReference type="InterPro" id="IPR036440">
    <property type="entry name" value="Peptidase_C15-like_sf"/>
</dbReference>
<organism evidence="6 7">
    <name type="scientific">Batrachochytrium salamandrivorans</name>
    <dbReference type="NCBI Taxonomy" id="1357716"/>
    <lineage>
        <taxon>Eukaryota</taxon>
        <taxon>Fungi</taxon>
        <taxon>Fungi incertae sedis</taxon>
        <taxon>Chytridiomycota</taxon>
        <taxon>Chytridiomycota incertae sedis</taxon>
        <taxon>Chytridiomycetes</taxon>
        <taxon>Rhizophydiales</taxon>
        <taxon>Rhizophydiales incertae sedis</taxon>
        <taxon>Batrachochytrium</taxon>
    </lineage>
</organism>
<evidence type="ECO:0000313" key="6">
    <source>
        <dbReference type="EMBL" id="KAH6598680.1"/>
    </source>
</evidence>
<dbReference type="SUPFAM" id="SSF53182">
    <property type="entry name" value="Pyrrolidone carboxyl peptidase (pyroglutamate aminopeptidase)"/>
    <property type="match status" value="1"/>
</dbReference>
<dbReference type="InterPro" id="IPR016125">
    <property type="entry name" value="Peptidase_C15-like"/>
</dbReference>
<evidence type="ECO:0008006" key="8">
    <source>
        <dbReference type="Google" id="ProtNLM"/>
    </source>
</evidence>
<keyword evidence="2" id="KW-0645">Protease</keyword>
<gene>
    <name evidence="6" type="ORF">BASA50_003715</name>
</gene>
<evidence type="ECO:0000256" key="3">
    <source>
        <dbReference type="ARBA" id="ARBA00022801"/>
    </source>
</evidence>
<keyword evidence="3" id="KW-0378">Hydrolase</keyword>
<evidence type="ECO:0000256" key="1">
    <source>
        <dbReference type="ARBA" id="ARBA00006641"/>
    </source>
</evidence>
<evidence type="ECO:0000256" key="4">
    <source>
        <dbReference type="ARBA" id="ARBA00022807"/>
    </source>
</evidence>
<evidence type="ECO:0000256" key="2">
    <source>
        <dbReference type="ARBA" id="ARBA00022670"/>
    </source>
</evidence>
<name>A0ABQ8FIA8_9FUNG</name>
<comment type="similarity">
    <text evidence="1">Belongs to the peptidase C15 family.</text>
</comment>
<dbReference type="Pfam" id="PF01470">
    <property type="entry name" value="Peptidase_C15"/>
    <property type="match status" value="1"/>
</dbReference>
<dbReference type="PANTHER" id="PTHR23402:SF1">
    <property type="entry name" value="PYROGLUTAMYL-PEPTIDASE I"/>
    <property type="match status" value="1"/>
</dbReference>
<protein>
    <recommendedName>
        <fullName evidence="8">Peptidase C15, pyroglutamyl peptidase I-like protein</fullName>
    </recommendedName>
</protein>
<dbReference type="EMBL" id="JAFCIX010000102">
    <property type="protein sequence ID" value="KAH6598680.1"/>
    <property type="molecule type" value="Genomic_DNA"/>
</dbReference>
<dbReference type="PANTHER" id="PTHR23402">
    <property type="entry name" value="PROTEASE FAMILY C15 PYROGLUTAMYL-PEPTIDASE I-RELATED"/>
    <property type="match status" value="1"/>
</dbReference>
<dbReference type="Proteomes" id="UP001648503">
    <property type="component" value="Unassembled WGS sequence"/>
</dbReference>
<proteinExistence type="inferred from homology"/>
<evidence type="ECO:0000313" key="7">
    <source>
        <dbReference type="Proteomes" id="UP001648503"/>
    </source>
</evidence>
<comment type="caution">
    <text evidence="6">The sequence shown here is derived from an EMBL/GenBank/DDBJ whole genome shotgun (WGS) entry which is preliminary data.</text>
</comment>
<reference evidence="6 7" key="1">
    <citation type="submission" date="2021-02" db="EMBL/GenBank/DDBJ databases">
        <title>Variation within the Batrachochytrium salamandrivorans European outbreak.</title>
        <authorList>
            <person name="Kelly M."/>
            <person name="Pasmans F."/>
            <person name="Shea T.P."/>
            <person name="Munoz J.F."/>
            <person name="Carranza S."/>
            <person name="Cuomo C.A."/>
            <person name="Martel A."/>
        </authorList>
    </citation>
    <scope>NUCLEOTIDE SEQUENCE [LARGE SCALE GENOMIC DNA]</scope>
    <source>
        <strain evidence="6 7">AMFP18/2</strain>
    </source>
</reference>
<keyword evidence="4" id="KW-0788">Thiol protease</keyword>
<sequence length="246" mass="26459">MVSTGLKGAAHNEASTASKGRMVVTGFGINPSWQAVKELPKNISGYDIETHEFPVDYKIVSARMPELYAGERPACTIHVGVGHPDNIALEHQAHNSGYVLKDIHNQAPPNGNAIQDVPDSEEVLCTSLDLGALKTSMTTKGWLHVCDSKDPGRYLCSFTYYISLHMAKTLGANNNTGSTSDTSDASKINKGSDAAPGSRSNQDGVSLFVHVPPVGQPYSQQQLNEALLHLIRDIAAQLNSRPEPQL</sequence>
<keyword evidence="7" id="KW-1185">Reference proteome</keyword>